<feature type="binding site" evidence="8">
    <location>
        <position position="332"/>
    </location>
    <ligand>
        <name>Mn(2+)</name>
        <dbReference type="ChEBI" id="CHEBI:29035"/>
        <label>1</label>
    </ligand>
</feature>
<dbReference type="InterPro" id="IPR000819">
    <property type="entry name" value="Peptidase_M17_C"/>
</dbReference>
<dbReference type="GO" id="GO:0030145">
    <property type="term" value="F:manganese ion binding"/>
    <property type="evidence" value="ECO:0007669"/>
    <property type="project" value="UniProtKB-UniRule"/>
</dbReference>
<dbReference type="Pfam" id="PF02789">
    <property type="entry name" value="Peptidase_M17_N"/>
    <property type="match status" value="1"/>
</dbReference>
<dbReference type="PANTHER" id="PTHR11963">
    <property type="entry name" value="LEUCINE AMINOPEPTIDASE-RELATED"/>
    <property type="match status" value="1"/>
</dbReference>
<keyword evidence="8" id="KW-0479">Metal-binding</keyword>
<dbReference type="GO" id="GO:0006508">
    <property type="term" value="P:proteolysis"/>
    <property type="evidence" value="ECO:0007669"/>
    <property type="project" value="UniProtKB-KW"/>
</dbReference>
<comment type="subcellular location">
    <subcellularLocation>
        <location evidence="8">Cytoplasm</location>
    </subcellularLocation>
</comment>
<dbReference type="AlphaFoldDB" id="A0AAU7W294"/>
<protein>
    <recommendedName>
        <fullName evidence="8">Probable cytosol aminopeptidase</fullName>
        <ecNumber evidence="8">3.4.11.1</ecNumber>
    </recommendedName>
    <alternativeName>
        <fullName evidence="8">Leucine aminopeptidase</fullName>
        <shortName evidence="8">LAP</shortName>
        <ecNumber evidence="8">3.4.11.10</ecNumber>
    </alternativeName>
    <alternativeName>
        <fullName evidence="8">Leucyl aminopeptidase</fullName>
    </alternativeName>
</protein>
<dbReference type="EMBL" id="CP158374">
    <property type="protein sequence ID" value="XBX80709.1"/>
    <property type="molecule type" value="Genomic_DNA"/>
</dbReference>
<evidence type="ECO:0000256" key="2">
    <source>
        <dbReference type="ARBA" id="ARBA00000967"/>
    </source>
</evidence>
<reference evidence="10" key="1">
    <citation type="submission" date="2024-05" db="EMBL/GenBank/DDBJ databases">
        <authorList>
            <person name="Yu L."/>
        </authorList>
    </citation>
    <scope>NUCLEOTIDE SEQUENCE</scope>
    <source>
        <strain evidence="10">G08B096</strain>
    </source>
</reference>
<gene>
    <name evidence="8" type="primary">pepA</name>
    <name evidence="10" type="ORF">ABIQ69_08725</name>
</gene>
<sequence length="493" mass="49808">MTRPRLQLSTSPAAESSAATAVVFAVAASDDSSPRLLDDGGFDGLADDLAAVGGTGAAEEITRLPGRSGGPARVLVAGVGATADAASLRLAAGAALRSVTDASDVALALRGVDPELAAAALEGAGLGAYRFTRYRSEPKAGPETVVGHTDADDESVGLARAAAVVEAVALTKDLVNTAPAELTPEAMAEVAREAAEEVGVRVTVLEGDALRDGGFGGHVAVGQGSQHGPRLVRLEYAPADASFSLALVGKGITFDSGGLSLKPPASMVGMKTDMAGAAAVLHAIVALAKLGAPIRVVGWLCLAENMPSGTAVRPTDVITIKGGTTVEVLNTDAEGRLVLADALVAASEEQPDAIVDVATLTGAQMVALGSRVSGLMGEPALVDTVRHAADAVDEAVWPMPLPDHLRPLLKSDVADLANTKLGTVVPGMSLAGVFLREFVGRKDDEAGDRIPWAHLDFAGPSNNTGGGWGFTGPGATGAMVRTLIRLGEDLAAR</sequence>
<evidence type="ECO:0000256" key="1">
    <source>
        <dbReference type="ARBA" id="ARBA00000135"/>
    </source>
</evidence>
<keyword evidence="4 8" id="KW-0031">Aminopeptidase</keyword>
<feature type="binding site" evidence="8">
    <location>
        <position position="250"/>
    </location>
    <ligand>
        <name>Mn(2+)</name>
        <dbReference type="ChEBI" id="CHEBI:29035"/>
        <label>2</label>
    </ligand>
</feature>
<organism evidence="10">
    <name type="scientific">Agromyces sp. G08B096</name>
    <dbReference type="NCBI Taxonomy" id="3156399"/>
    <lineage>
        <taxon>Bacteria</taxon>
        <taxon>Bacillati</taxon>
        <taxon>Actinomycetota</taxon>
        <taxon>Actinomycetes</taxon>
        <taxon>Micrococcales</taxon>
        <taxon>Microbacteriaceae</taxon>
        <taxon>Agromyces</taxon>
    </lineage>
</organism>
<dbReference type="GO" id="GO:0005737">
    <property type="term" value="C:cytoplasm"/>
    <property type="evidence" value="ECO:0007669"/>
    <property type="project" value="UniProtKB-SubCell"/>
</dbReference>
<dbReference type="PROSITE" id="PS00631">
    <property type="entry name" value="CYTOSOL_AP"/>
    <property type="match status" value="1"/>
</dbReference>
<evidence type="ECO:0000256" key="4">
    <source>
        <dbReference type="ARBA" id="ARBA00022438"/>
    </source>
</evidence>
<dbReference type="SUPFAM" id="SSF53187">
    <property type="entry name" value="Zn-dependent exopeptidases"/>
    <property type="match status" value="1"/>
</dbReference>
<keyword evidence="6 8" id="KW-0378">Hydrolase</keyword>
<dbReference type="PRINTS" id="PR00481">
    <property type="entry name" value="LAMNOPPTDASE"/>
</dbReference>
<dbReference type="PANTHER" id="PTHR11963:SF23">
    <property type="entry name" value="CYTOSOL AMINOPEPTIDASE"/>
    <property type="match status" value="1"/>
</dbReference>
<dbReference type="HAMAP" id="MF_00181">
    <property type="entry name" value="Cytosol_peptidase_M17"/>
    <property type="match status" value="1"/>
</dbReference>
<dbReference type="InterPro" id="IPR008283">
    <property type="entry name" value="Peptidase_M17_N"/>
</dbReference>
<name>A0AAU7W294_9MICO</name>
<dbReference type="InterPro" id="IPR043472">
    <property type="entry name" value="Macro_dom-like"/>
</dbReference>
<evidence type="ECO:0000256" key="5">
    <source>
        <dbReference type="ARBA" id="ARBA00022670"/>
    </source>
</evidence>
<feature type="binding site" evidence="8">
    <location>
        <position position="273"/>
    </location>
    <ligand>
        <name>Mn(2+)</name>
        <dbReference type="ChEBI" id="CHEBI:29035"/>
        <label>2</label>
    </ligand>
</feature>
<feature type="binding site" evidence="8">
    <location>
        <position position="255"/>
    </location>
    <ligand>
        <name>Mn(2+)</name>
        <dbReference type="ChEBI" id="CHEBI:29035"/>
        <label>2</label>
    </ligand>
</feature>
<feature type="active site" evidence="8">
    <location>
        <position position="262"/>
    </location>
</feature>
<feature type="active site" evidence="8">
    <location>
        <position position="336"/>
    </location>
</feature>
<comment type="similarity">
    <text evidence="3 8">Belongs to the peptidase M17 family.</text>
</comment>
<evidence type="ECO:0000256" key="8">
    <source>
        <dbReference type="HAMAP-Rule" id="MF_00181"/>
    </source>
</evidence>
<dbReference type="Gene3D" id="3.40.220.10">
    <property type="entry name" value="Leucine Aminopeptidase, subunit E, domain 1"/>
    <property type="match status" value="1"/>
</dbReference>
<keyword evidence="8" id="KW-0963">Cytoplasm</keyword>
<dbReference type="Gene3D" id="3.40.630.10">
    <property type="entry name" value="Zn peptidases"/>
    <property type="match status" value="1"/>
</dbReference>
<dbReference type="SUPFAM" id="SSF52949">
    <property type="entry name" value="Macro domain-like"/>
    <property type="match status" value="1"/>
</dbReference>
<accession>A0AAU7W294</accession>
<dbReference type="InterPro" id="IPR023042">
    <property type="entry name" value="Peptidase_M17_leu_NH2_pept"/>
</dbReference>
<feature type="binding site" evidence="8">
    <location>
        <position position="334"/>
    </location>
    <ligand>
        <name>Mn(2+)</name>
        <dbReference type="ChEBI" id="CHEBI:29035"/>
        <label>2</label>
    </ligand>
</feature>
<evidence type="ECO:0000313" key="10">
    <source>
        <dbReference type="EMBL" id="XBX80709.1"/>
    </source>
</evidence>
<dbReference type="EC" id="3.4.11.10" evidence="8"/>
<dbReference type="EC" id="3.4.11.1" evidence="8"/>
<comment type="catalytic activity">
    <reaction evidence="2 8">
        <text>Release of an N-terminal amino acid, preferentially leucine, but not glutamic or aspartic acids.</text>
        <dbReference type="EC" id="3.4.11.10"/>
    </reaction>
</comment>
<evidence type="ECO:0000256" key="7">
    <source>
        <dbReference type="ARBA" id="ARBA00049972"/>
    </source>
</evidence>
<evidence type="ECO:0000259" key="9">
    <source>
        <dbReference type="PROSITE" id="PS00631"/>
    </source>
</evidence>
<dbReference type="Pfam" id="PF00883">
    <property type="entry name" value="Peptidase_M17"/>
    <property type="match status" value="1"/>
</dbReference>
<comment type="cofactor">
    <cofactor evidence="8">
        <name>Mn(2+)</name>
        <dbReference type="ChEBI" id="CHEBI:29035"/>
    </cofactor>
    <text evidence="8">Binds 2 manganese ions per subunit.</text>
</comment>
<proteinExistence type="inferred from homology"/>
<comment type="catalytic activity">
    <reaction evidence="1 8">
        <text>Release of an N-terminal amino acid, Xaa-|-Yaa-, in which Xaa is preferably Leu, but may be other amino acids including Pro although not Arg or Lys, and Yaa may be Pro. Amino acid amides and methyl esters are also readily hydrolyzed, but rates on arylamides are exceedingly low.</text>
        <dbReference type="EC" id="3.4.11.1"/>
    </reaction>
</comment>
<feature type="binding site" evidence="8">
    <location>
        <position position="255"/>
    </location>
    <ligand>
        <name>Mn(2+)</name>
        <dbReference type="ChEBI" id="CHEBI:29035"/>
        <label>1</label>
    </ligand>
</feature>
<dbReference type="CDD" id="cd00433">
    <property type="entry name" value="Peptidase_M17"/>
    <property type="match status" value="1"/>
</dbReference>
<dbReference type="InterPro" id="IPR011356">
    <property type="entry name" value="Leucine_aapep/pepB"/>
</dbReference>
<dbReference type="GO" id="GO:0070006">
    <property type="term" value="F:metalloaminopeptidase activity"/>
    <property type="evidence" value="ECO:0007669"/>
    <property type="project" value="InterPro"/>
</dbReference>
<dbReference type="NCBIfam" id="NF002073">
    <property type="entry name" value="PRK00913.1-2"/>
    <property type="match status" value="1"/>
</dbReference>
<dbReference type="RefSeq" id="WP_350346736.1">
    <property type="nucleotide sequence ID" value="NZ_CP158374.1"/>
</dbReference>
<keyword evidence="5 8" id="KW-0645">Protease</keyword>
<comment type="function">
    <text evidence="7 8">Presumably involved in the processing and regular turnover of intracellular proteins. Catalyzes the removal of unsubstituted N-terminal amino acids from various peptides.</text>
</comment>
<evidence type="ECO:0000256" key="6">
    <source>
        <dbReference type="ARBA" id="ARBA00022801"/>
    </source>
</evidence>
<feature type="domain" description="Cytosol aminopeptidase" evidence="9">
    <location>
        <begin position="330"/>
        <end position="337"/>
    </location>
</feature>
<evidence type="ECO:0000256" key="3">
    <source>
        <dbReference type="ARBA" id="ARBA00009528"/>
    </source>
</evidence>
<feature type="binding site" evidence="8">
    <location>
        <position position="334"/>
    </location>
    <ligand>
        <name>Mn(2+)</name>
        <dbReference type="ChEBI" id="CHEBI:29035"/>
        <label>1</label>
    </ligand>
</feature>
<keyword evidence="8" id="KW-0464">Manganese</keyword>